<comment type="caution">
    <text evidence="3">The sequence shown here is derived from an EMBL/GenBank/DDBJ whole genome shotgun (WGS) entry which is preliminary data.</text>
</comment>
<keyword evidence="1" id="KW-0175">Coiled coil</keyword>
<feature type="compositionally biased region" description="Polar residues" evidence="2">
    <location>
        <begin position="261"/>
        <end position="284"/>
    </location>
</feature>
<reference evidence="3 4" key="1">
    <citation type="journal article" date="2020" name="J. Phycol.">
        <title>Comparative genome analysis reveals Cyanidiococcus gen. nov., a new extremophilic red algal genus sister to Cyanidioschyzon (Cyanidioschyzonaceae, Rhodophyta).</title>
        <authorList>
            <person name="Liu S.-L."/>
            <person name="Chiang Y.-R."/>
            <person name="Yoon H.S."/>
            <person name="Fu H.-Y."/>
        </authorList>
    </citation>
    <scope>NUCLEOTIDE SEQUENCE [LARGE SCALE GENOMIC DNA]</scope>
    <source>
        <strain evidence="3 4">THAL066</strain>
    </source>
</reference>
<organism evidence="3 4">
    <name type="scientific">Cyanidiococcus yangmingshanensis</name>
    <dbReference type="NCBI Taxonomy" id="2690220"/>
    <lineage>
        <taxon>Eukaryota</taxon>
        <taxon>Rhodophyta</taxon>
        <taxon>Bangiophyceae</taxon>
        <taxon>Cyanidiales</taxon>
        <taxon>Cyanidiaceae</taxon>
        <taxon>Cyanidiococcus</taxon>
    </lineage>
</organism>
<proteinExistence type="predicted"/>
<dbReference type="InterPro" id="IPR027267">
    <property type="entry name" value="AH/BAR_dom_sf"/>
</dbReference>
<keyword evidence="4" id="KW-1185">Reference proteome</keyword>
<accession>A0A7J7IPW4</accession>
<gene>
    <name evidence="3" type="ORF">F1559_001560</name>
</gene>
<dbReference type="AlphaFoldDB" id="A0A7J7IPW4"/>
<evidence type="ECO:0000313" key="3">
    <source>
        <dbReference type="EMBL" id="KAF6004780.1"/>
    </source>
</evidence>
<feature type="compositionally biased region" description="Polar residues" evidence="2">
    <location>
        <begin position="291"/>
        <end position="302"/>
    </location>
</feature>
<dbReference type="OrthoDB" id="10340021at2759"/>
<dbReference type="EMBL" id="VWRR01000002">
    <property type="protein sequence ID" value="KAF6004780.1"/>
    <property type="molecule type" value="Genomic_DNA"/>
</dbReference>
<evidence type="ECO:0000313" key="4">
    <source>
        <dbReference type="Proteomes" id="UP000530660"/>
    </source>
</evidence>
<protein>
    <submittedName>
        <fullName evidence="3">Uncharacterized protein</fullName>
    </submittedName>
</protein>
<evidence type="ECO:0000256" key="1">
    <source>
        <dbReference type="SAM" id="Coils"/>
    </source>
</evidence>
<sequence>MLHRVKVSLKSSKDAVLRRSPASAPETRYEASLDVLDSLERRAQRVRTILQANEGAWKAILANMTDSVGSILRMFEATHPFHSTATETANIVSALEPHMQKIGLLRSLQPVHRQDESRPPLEGIQSVIAQIDEFLDKCKEMRKRASLYEERLKEVNYYLTKVEKLEATQKQDSDTRLDRNRMKLLEARQSAEDACNSFQLGVEMLERNKDVVFSRALIVYVSDQLAALKFEPLIEHEKELQDIMTEHGSLTSQKIDWSESPQMNLSNDRITQGVQGPGKTQSRFSPDASPLSASVDHSIQSSTPPPDFDPHELHEEHAPEAQPAREYA</sequence>
<name>A0A7J7IPW4_9RHOD</name>
<feature type="coiled-coil region" evidence="1">
    <location>
        <begin position="124"/>
        <end position="151"/>
    </location>
</feature>
<evidence type="ECO:0000256" key="2">
    <source>
        <dbReference type="SAM" id="MobiDB-lite"/>
    </source>
</evidence>
<dbReference type="Proteomes" id="UP000530660">
    <property type="component" value="Unassembled WGS sequence"/>
</dbReference>
<feature type="compositionally biased region" description="Basic and acidic residues" evidence="2">
    <location>
        <begin position="308"/>
        <end position="319"/>
    </location>
</feature>
<feature type="region of interest" description="Disordered" evidence="2">
    <location>
        <begin position="261"/>
        <end position="328"/>
    </location>
</feature>
<dbReference type="Gene3D" id="1.20.1270.60">
    <property type="entry name" value="Arfaptin homology (AH) domain/BAR domain"/>
    <property type="match status" value="1"/>
</dbReference>